<dbReference type="EMBL" id="SLWB01000004">
    <property type="protein sequence ID" value="TCN70192.1"/>
    <property type="molecule type" value="Genomic_DNA"/>
</dbReference>
<dbReference type="InterPro" id="IPR034005">
    <property type="entry name" value="M3A_DCP"/>
</dbReference>
<evidence type="ECO:0000259" key="8">
    <source>
        <dbReference type="Pfam" id="PF01432"/>
    </source>
</evidence>
<evidence type="ECO:0000256" key="5">
    <source>
        <dbReference type="ARBA" id="ARBA00022833"/>
    </source>
</evidence>
<reference evidence="9 10" key="1">
    <citation type="submission" date="2019-03" db="EMBL/GenBank/DDBJ databases">
        <title>Genomic Encyclopedia of Archaeal and Bacterial Type Strains, Phase II (KMG-II): from individual species to whole genera.</title>
        <authorList>
            <person name="Goeker M."/>
        </authorList>
    </citation>
    <scope>NUCLEOTIDE SEQUENCE [LARGE SCALE GENOMIC DNA]</scope>
    <source>
        <strain evidence="9 10">RL-C</strain>
    </source>
</reference>
<keyword evidence="5 7" id="KW-0862">Zinc</keyword>
<dbReference type="SUPFAM" id="SSF55486">
    <property type="entry name" value="Metalloproteases ('zincins'), catalytic domain"/>
    <property type="match status" value="1"/>
</dbReference>
<dbReference type="Pfam" id="PF01432">
    <property type="entry name" value="Peptidase_M3"/>
    <property type="match status" value="1"/>
</dbReference>
<evidence type="ECO:0000256" key="3">
    <source>
        <dbReference type="ARBA" id="ARBA00022723"/>
    </source>
</evidence>
<protein>
    <submittedName>
        <fullName evidence="9">Peptidyl-dipeptidase Dcp</fullName>
    </submittedName>
</protein>
<evidence type="ECO:0000313" key="9">
    <source>
        <dbReference type="EMBL" id="TCN70192.1"/>
    </source>
</evidence>
<keyword evidence="2 7" id="KW-0645">Protease</keyword>
<proteinExistence type="inferred from homology"/>
<keyword evidence="3 7" id="KW-0479">Metal-binding</keyword>
<comment type="cofactor">
    <cofactor evidence="7">
        <name>Zn(2+)</name>
        <dbReference type="ChEBI" id="CHEBI:29105"/>
    </cofactor>
    <text evidence="7">Binds 1 zinc ion.</text>
</comment>
<name>A0A4R2ERY2_9BACT</name>
<comment type="caution">
    <text evidence="9">The sequence shown here is derived from an EMBL/GenBank/DDBJ whole genome shotgun (WGS) entry which is preliminary data.</text>
</comment>
<evidence type="ECO:0000256" key="1">
    <source>
        <dbReference type="ARBA" id="ARBA00006040"/>
    </source>
</evidence>
<dbReference type="PANTHER" id="PTHR43660:SF1">
    <property type="entry name" value="DIPEPTIDYL CARBOXYPEPTIDASE"/>
    <property type="match status" value="1"/>
</dbReference>
<accession>A0A4R2ERY2</accession>
<dbReference type="CDD" id="cd06456">
    <property type="entry name" value="M3A_DCP"/>
    <property type="match status" value="1"/>
</dbReference>
<dbReference type="PANTHER" id="PTHR43660">
    <property type="entry name" value="DIPEPTIDYL CARBOXYPEPTIDASE"/>
    <property type="match status" value="1"/>
</dbReference>
<dbReference type="Gene3D" id="1.10.1370.40">
    <property type="match status" value="1"/>
</dbReference>
<comment type="similarity">
    <text evidence="1 7">Belongs to the peptidase M3 family.</text>
</comment>
<dbReference type="GO" id="GO:0004180">
    <property type="term" value="F:carboxypeptidase activity"/>
    <property type="evidence" value="ECO:0007669"/>
    <property type="project" value="TreeGrafter"/>
</dbReference>
<dbReference type="Gene3D" id="3.40.390.10">
    <property type="entry name" value="Collagenase (Catalytic Domain)"/>
    <property type="match status" value="1"/>
</dbReference>
<dbReference type="Gene3D" id="1.10.1370.10">
    <property type="entry name" value="Neurolysin, domain 3"/>
    <property type="match status" value="1"/>
</dbReference>
<keyword evidence="4 7" id="KW-0378">Hydrolase</keyword>
<feature type="domain" description="Peptidase M3A/M3B catalytic" evidence="8">
    <location>
        <begin position="250"/>
        <end position="698"/>
    </location>
</feature>
<dbReference type="InterPro" id="IPR024077">
    <property type="entry name" value="Neurolysin/TOP_dom2"/>
</dbReference>
<organism evidence="9 10">
    <name type="scientific">Acetobacteroides hydrogenigenes</name>
    <dbReference type="NCBI Taxonomy" id="979970"/>
    <lineage>
        <taxon>Bacteria</taxon>
        <taxon>Pseudomonadati</taxon>
        <taxon>Bacteroidota</taxon>
        <taxon>Bacteroidia</taxon>
        <taxon>Bacteroidales</taxon>
        <taxon>Rikenellaceae</taxon>
        <taxon>Acetobacteroides</taxon>
    </lineage>
</organism>
<keyword evidence="10" id="KW-1185">Reference proteome</keyword>
<dbReference type="GO" id="GO:0004222">
    <property type="term" value="F:metalloendopeptidase activity"/>
    <property type="evidence" value="ECO:0007669"/>
    <property type="project" value="InterPro"/>
</dbReference>
<dbReference type="AlphaFoldDB" id="A0A4R2ERY2"/>
<dbReference type="InterPro" id="IPR001567">
    <property type="entry name" value="Pept_M3A_M3B_dom"/>
</dbReference>
<keyword evidence="6 7" id="KW-0482">Metalloprotease</keyword>
<dbReference type="Proteomes" id="UP000294830">
    <property type="component" value="Unassembled WGS sequence"/>
</dbReference>
<evidence type="ECO:0000256" key="2">
    <source>
        <dbReference type="ARBA" id="ARBA00022670"/>
    </source>
</evidence>
<evidence type="ECO:0000256" key="4">
    <source>
        <dbReference type="ARBA" id="ARBA00022801"/>
    </source>
</evidence>
<dbReference type="GO" id="GO:0005829">
    <property type="term" value="C:cytosol"/>
    <property type="evidence" value="ECO:0007669"/>
    <property type="project" value="TreeGrafter"/>
</dbReference>
<dbReference type="InterPro" id="IPR024079">
    <property type="entry name" value="MetalloPept_cat_dom_sf"/>
</dbReference>
<gene>
    <name evidence="9" type="ORF">CLV25_104147</name>
</gene>
<dbReference type="GO" id="GO:0006508">
    <property type="term" value="P:proteolysis"/>
    <property type="evidence" value="ECO:0007669"/>
    <property type="project" value="UniProtKB-KW"/>
</dbReference>
<evidence type="ECO:0000313" key="10">
    <source>
        <dbReference type="Proteomes" id="UP000294830"/>
    </source>
</evidence>
<dbReference type="RefSeq" id="WP_207895594.1">
    <property type="nucleotide sequence ID" value="NZ_SLWB01000004.1"/>
</dbReference>
<evidence type="ECO:0000256" key="6">
    <source>
        <dbReference type="ARBA" id="ARBA00023049"/>
    </source>
</evidence>
<sequence>MKRILTMAASIAILLGGLEGKAQENPFFSEFKTPYQVPDFQKIKLEHYLPAYQEAIKQHDAEIAAIVNNKAKPTFENTIVALDNSGEMLGRVGSTFGNVMGTDGDKAMRDLAKQITPLTSKHYDDINFNEGLFKRVEAVYNNKKITSKLTTEQKMLLENTYKGFKRSGAGLPVDKIARLRQINGELSMLSLKFGDNNLAETNNFKLVLENPADLKGLPQSVVDAAALEAKKANLEGKWVFTLQKPSMIPFLQYSEKRDLRERLYKGYLNRGNNYNENDNKEVIKKILTLSKERANILGFETTADYILDDRMAKTPANVYNLLKQVWTPALAVAKRELADMQELAKSEGMNETLQSWDWWYYAEKVRKAKYDLDEEQLRPYFKLENVREGVFYVANKLYGLEFKKITNIPVPNQEQTEAFEVTEKGKHVGILYMDYHPRATKRVGAWCTSFRRQSNVDGKYITPVVSIVCNFSAPTADAPALLNADEVGTLFHEFGHGLHNLLSNVHYKGVAATQVKRDFVELPSQIMEHWAFEPEVLKVYAKHYKTGEVIPAQLIEKLDKSGKFNQGFTTVEYVAAATLDLDYYSQKDFSNLDINEFEKQSMANLGIIPQIAPRYRTTYFSHIWGGGYSAGYYSYMWAEVLDADAFEAFAEKGIFDQATAKSFRDNILSKGGSDEAMTLYKRFRGAEPNIQPLLKNRGLN</sequence>
<dbReference type="GO" id="GO:0046872">
    <property type="term" value="F:metal ion binding"/>
    <property type="evidence" value="ECO:0007669"/>
    <property type="project" value="UniProtKB-UniRule"/>
</dbReference>
<evidence type="ECO:0000256" key="7">
    <source>
        <dbReference type="RuleBase" id="RU003435"/>
    </source>
</evidence>
<dbReference type="InterPro" id="IPR045090">
    <property type="entry name" value="Pept_M3A_M3B"/>
</dbReference>
<dbReference type="FunFam" id="3.40.390.10:FF:000009">
    <property type="entry name" value="Oligopeptidase A"/>
    <property type="match status" value="1"/>
</dbReference>